<dbReference type="EMBL" id="LR797080">
    <property type="protein sequence ID" value="CAB4185478.1"/>
    <property type="molecule type" value="Genomic_DNA"/>
</dbReference>
<dbReference type="GO" id="GO:0016740">
    <property type="term" value="F:transferase activity"/>
    <property type="evidence" value="ECO:0007669"/>
    <property type="project" value="UniProtKB-KW"/>
</dbReference>
<dbReference type="SUPFAM" id="SSF53448">
    <property type="entry name" value="Nucleotide-diphospho-sugar transferases"/>
    <property type="match status" value="1"/>
</dbReference>
<dbReference type="EMBL" id="LR797131">
    <property type="protein sequence ID" value="CAB4189036.1"/>
    <property type="molecule type" value="Genomic_DNA"/>
</dbReference>
<proteinExistence type="predicted"/>
<protein>
    <submittedName>
        <fullName evidence="5">Glycosyltransferase 2-like</fullName>
    </submittedName>
</protein>
<dbReference type="InterPro" id="IPR029044">
    <property type="entry name" value="Nucleotide-diphossugar_trans"/>
</dbReference>
<accession>A0A6J5Q8P0</accession>
<dbReference type="InterPro" id="IPR001173">
    <property type="entry name" value="Glyco_trans_2-like"/>
</dbReference>
<evidence type="ECO:0000313" key="9">
    <source>
        <dbReference type="EMBL" id="CAB4217932.1"/>
    </source>
</evidence>
<reference evidence="5" key="1">
    <citation type="submission" date="2020-05" db="EMBL/GenBank/DDBJ databases">
        <authorList>
            <person name="Chiriac C."/>
            <person name="Salcher M."/>
            <person name="Ghai R."/>
            <person name="Kavagutti S V."/>
        </authorList>
    </citation>
    <scope>NUCLEOTIDE SEQUENCE</scope>
</reference>
<dbReference type="EMBL" id="LR797188">
    <property type="protein sequence ID" value="CAB4192674.1"/>
    <property type="molecule type" value="Genomic_DNA"/>
</dbReference>
<dbReference type="EMBL" id="LR797455">
    <property type="protein sequence ID" value="CAB4217932.1"/>
    <property type="molecule type" value="Genomic_DNA"/>
</dbReference>
<evidence type="ECO:0000313" key="4">
    <source>
        <dbReference type="EMBL" id="CAB4174616.1"/>
    </source>
</evidence>
<feature type="domain" description="Glycosyltransferase 2-like" evidence="1">
    <location>
        <begin position="6"/>
        <end position="95"/>
    </location>
</feature>
<dbReference type="EMBL" id="LR796457">
    <property type="protein sequence ID" value="CAB4146027.1"/>
    <property type="molecule type" value="Genomic_DNA"/>
</dbReference>
<dbReference type="Gene3D" id="3.90.550.10">
    <property type="entry name" value="Spore Coat Polysaccharide Biosynthesis Protein SpsA, Chain A"/>
    <property type="match status" value="1"/>
</dbReference>
<dbReference type="EMBL" id="LR796915">
    <property type="protein sequence ID" value="CAB4174616.1"/>
    <property type="molecule type" value="Genomic_DNA"/>
</dbReference>
<evidence type="ECO:0000313" key="3">
    <source>
        <dbReference type="EMBL" id="CAB4151002.1"/>
    </source>
</evidence>
<evidence type="ECO:0000313" key="2">
    <source>
        <dbReference type="EMBL" id="CAB4146027.1"/>
    </source>
</evidence>
<dbReference type="Pfam" id="PF00535">
    <property type="entry name" value="Glycos_transf_2"/>
    <property type="match status" value="1"/>
</dbReference>
<dbReference type="EMBL" id="LR796983">
    <property type="protein sequence ID" value="CAB4179852.1"/>
    <property type="molecule type" value="Genomic_DNA"/>
</dbReference>
<evidence type="ECO:0000313" key="6">
    <source>
        <dbReference type="EMBL" id="CAB4185478.1"/>
    </source>
</evidence>
<evidence type="ECO:0000313" key="10">
    <source>
        <dbReference type="EMBL" id="CAB5231638.1"/>
    </source>
</evidence>
<gene>
    <name evidence="5" type="ORF">UFOVP1032_131</name>
    <name evidence="6" type="ORF">UFOVP1125_47</name>
    <name evidence="7" type="ORF">UFOVP1173_145</name>
    <name evidence="8" type="ORF">UFOVP1241_63</name>
    <name evidence="9" type="ORF">UFOVP1491_131</name>
    <name evidence="10" type="ORF">UFOVP1579_131</name>
    <name evidence="2" type="ORF">UFOVP485_142</name>
    <name evidence="3" type="ORF">UFOVP575_94</name>
    <name evidence="4" type="ORF">UFOVP963_66</name>
</gene>
<evidence type="ECO:0000313" key="5">
    <source>
        <dbReference type="EMBL" id="CAB4179852.1"/>
    </source>
</evidence>
<evidence type="ECO:0000313" key="7">
    <source>
        <dbReference type="EMBL" id="CAB4189036.1"/>
    </source>
</evidence>
<sequence length="216" mass="25140">MSIPVIIIPVLNRFDLLQRNLNSIDYPVNNILIINNALEEFVPERIDLNVRILHMPSNQGVSGSWNLGIKSFPHLQYWMISSADTYFKPGSLQRAEELSGSDKFVKSLADYGCFTLGENIVKVVGLFDEYIYPAYYEDNDYEDRMRLAGFSDNIEKEKIDVYFEDGSQTIRSNTDFMNKNHITFTRNGNYYMGKKNTGDYTPKGWDLTRRRENEWL</sequence>
<evidence type="ECO:0000259" key="1">
    <source>
        <dbReference type="Pfam" id="PF00535"/>
    </source>
</evidence>
<evidence type="ECO:0000313" key="8">
    <source>
        <dbReference type="EMBL" id="CAB4192674.1"/>
    </source>
</evidence>
<name>A0A6J5Q8P0_9CAUD</name>
<dbReference type="EMBL" id="LR798431">
    <property type="protein sequence ID" value="CAB5231638.1"/>
    <property type="molecule type" value="Genomic_DNA"/>
</dbReference>
<keyword evidence="5" id="KW-0808">Transferase</keyword>
<dbReference type="EMBL" id="LR796551">
    <property type="protein sequence ID" value="CAB4151002.1"/>
    <property type="molecule type" value="Genomic_DNA"/>
</dbReference>
<organism evidence="5">
    <name type="scientific">uncultured Caudovirales phage</name>
    <dbReference type="NCBI Taxonomy" id="2100421"/>
    <lineage>
        <taxon>Viruses</taxon>
        <taxon>Duplodnaviria</taxon>
        <taxon>Heunggongvirae</taxon>
        <taxon>Uroviricota</taxon>
        <taxon>Caudoviricetes</taxon>
        <taxon>Peduoviridae</taxon>
        <taxon>Maltschvirus</taxon>
        <taxon>Maltschvirus maltsch</taxon>
    </lineage>
</organism>